<evidence type="ECO:0000313" key="7">
    <source>
        <dbReference type="Proteomes" id="UP000245946"/>
    </source>
</evidence>
<protein>
    <submittedName>
        <fullName evidence="6">RNA-binding domain-containing protein</fullName>
    </submittedName>
</protein>
<dbReference type="Pfam" id="PF00076">
    <property type="entry name" value="RRM_1"/>
    <property type="match status" value="2"/>
</dbReference>
<dbReference type="InterPro" id="IPR035979">
    <property type="entry name" value="RBD_domain_sf"/>
</dbReference>
<sequence length="260" mass="27747">MFIGGLNWETTDEGLKQYFSQFGRVSHCTIMREAGTNRSRGFAFLAFAEPATVNVVMVKEHFLDGKMIDPKRAIPRGDSANAATSRCFVGSVPQSATSEVFRKTFEPFGTLTECNMLLDGATGRPRGFGFVSFTDEASAQKCMGSQPLYINGEQIEVKRAQPRGDARKTSATDGERRPLRRDGGSGSYGADGLGGSPAQQQQAAPLGGAVAGAFDPHAMAAMFQQTGWGANFNPLLMQQMMMGGMGMMPGIGGMPGMQGM</sequence>
<evidence type="ECO:0000256" key="1">
    <source>
        <dbReference type="ARBA" id="ARBA00022737"/>
    </source>
</evidence>
<dbReference type="GeneID" id="37267505"/>
<feature type="domain" description="RRM" evidence="5">
    <location>
        <begin position="1"/>
        <end position="74"/>
    </location>
</feature>
<dbReference type="OrthoDB" id="1875751at2759"/>
<gene>
    <name evidence="6" type="ORF">FA09DRAFT_290377</name>
</gene>
<dbReference type="SUPFAM" id="SSF54928">
    <property type="entry name" value="RNA-binding domain, RBD"/>
    <property type="match status" value="2"/>
</dbReference>
<dbReference type="PANTHER" id="PTHR48032:SF6">
    <property type="entry name" value="RNA-BINDING (RRM_RBD_RNP MOTIFS) FAMILY PROTEIN"/>
    <property type="match status" value="1"/>
</dbReference>
<dbReference type="EMBL" id="KZ819287">
    <property type="protein sequence ID" value="PWN99872.1"/>
    <property type="molecule type" value="Genomic_DNA"/>
</dbReference>
<dbReference type="SMART" id="SM00360">
    <property type="entry name" value="RRM"/>
    <property type="match status" value="2"/>
</dbReference>
<keyword evidence="7" id="KW-1185">Reference proteome</keyword>
<evidence type="ECO:0000256" key="2">
    <source>
        <dbReference type="ARBA" id="ARBA00022884"/>
    </source>
</evidence>
<dbReference type="RefSeq" id="XP_025600151.1">
    <property type="nucleotide sequence ID" value="XM_025739959.1"/>
</dbReference>
<evidence type="ECO:0000256" key="4">
    <source>
        <dbReference type="SAM" id="MobiDB-lite"/>
    </source>
</evidence>
<feature type="region of interest" description="Disordered" evidence="4">
    <location>
        <begin position="155"/>
        <end position="206"/>
    </location>
</feature>
<keyword evidence="2 3" id="KW-0694">RNA-binding</keyword>
<reference evidence="6 7" key="1">
    <citation type="journal article" date="2018" name="Mol. Biol. Evol.">
        <title>Broad Genomic Sampling Reveals a Smut Pathogenic Ancestry of the Fungal Clade Ustilaginomycotina.</title>
        <authorList>
            <person name="Kijpornyongpan T."/>
            <person name="Mondo S.J."/>
            <person name="Barry K."/>
            <person name="Sandor L."/>
            <person name="Lee J."/>
            <person name="Lipzen A."/>
            <person name="Pangilinan J."/>
            <person name="LaButti K."/>
            <person name="Hainaut M."/>
            <person name="Henrissat B."/>
            <person name="Grigoriev I.V."/>
            <person name="Spatafora J.W."/>
            <person name="Aime M.C."/>
        </authorList>
    </citation>
    <scope>NUCLEOTIDE SEQUENCE [LARGE SCALE GENOMIC DNA]</scope>
    <source>
        <strain evidence="6 7">MCA 4186</strain>
    </source>
</reference>
<feature type="domain" description="RRM" evidence="5">
    <location>
        <begin position="85"/>
        <end position="162"/>
    </location>
</feature>
<accession>A0A316ZG25</accession>
<dbReference type="PROSITE" id="PS50102">
    <property type="entry name" value="RRM"/>
    <property type="match status" value="2"/>
</dbReference>
<name>A0A316ZG25_9BASI</name>
<dbReference type="STRING" id="58919.A0A316ZG25"/>
<dbReference type="InterPro" id="IPR034156">
    <property type="entry name" value="Hrp1_RRM1"/>
</dbReference>
<feature type="compositionally biased region" description="Basic and acidic residues" evidence="4">
    <location>
        <begin position="155"/>
        <end position="183"/>
    </location>
</feature>
<dbReference type="GO" id="GO:0003729">
    <property type="term" value="F:mRNA binding"/>
    <property type="evidence" value="ECO:0007669"/>
    <property type="project" value="TreeGrafter"/>
</dbReference>
<dbReference type="InterPro" id="IPR012677">
    <property type="entry name" value="Nucleotide-bd_a/b_plait_sf"/>
</dbReference>
<dbReference type="Proteomes" id="UP000245946">
    <property type="component" value="Unassembled WGS sequence"/>
</dbReference>
<evidence type="ECO:0000259" key="5">
    <source>
        <dbReference type="PROSITE" id="PS50102"/>
    </source>
</evidence>
<dbReference type="CDD" id="cd12577">
    <property type="entry name" value="RRM1_Hrp1p"/>
    <property type="match status" value="1"/>
</dbReference>
<feature type="compositionally biased region" description="Gly residues" evidence="4">
    <location>
        <begin position="184"/>
        <end position="195"/>
    </location>
</feature>
<keyword evidence="1" id="KW-0677">Repeat</keyword>
<proteinExistence type="predicted"/>
<evidence type="ECO:0000313" key="6">
    <source>
        <dbReference type="EMBL" id="PWN99872.1"/>
    </source>
</evidence>
<dbReference type="GO" id="GO:0006417">
    <property type="term" value="P:regulation of translation"/>
    <property type="evidence" value="ECO:0007669"/>
    <property type="project" value="TreeGrafter"/>
</dbReference>
<dbReference type="InterPro" id="IPR000504">
    <property type="entry name" value="RRM_dom"/>
</dbReference>
<feature type="non-terminal residue" evidence="6">
    <location>
        <position position="260"/>
    </location>
</feature>
<dbReference type="PANTHER" id="PTHR48032">
    <property type="entry name" value="RNA-BINDING PROTEIN MUSASHI HOMOLOG RBP6"/>
    <property type="match status" value="1"/>
</dbReference>
<organism evidence="6 7">
    <name type="scientific">Tilletiopsis washingtonensis</name>
    <dbReference type="NCBI Taxonomy" id="58919"/>
    <lineage>
        <taxon>Eukaryota</taxon>
        <taxon>Fungi</taxon>
        <taxon>Dikarya</taxon>
        <taxon>Basidiomycota</taxon>
        <taxon>Ustilaginomycotina</taxon>
        <taxon>Exobasidiomycetes</taxon>
        <taxon>Entylomatales</taxon>
        <taxon>Entylomatales incertae sedis</taxon>
        <taxon>Tilletiopsis</taxon>
    </lineage>
</organism>
<evidence type="ECO:0000256" key="3">
    <source>
        <dbReference type="PROSITE-ProRule" id="PRU00176"/>
    </source>
</evidence>
<dbReference type="Gene3D" id="3.30.70.330">
    <property type="match status" value="2"/>
</dbReference>
<dbReference type="FunFam" id="3.30.70.330:FF:000025">
    <property type="entry name" value="RNA-binding protein Musashi homolog 2 isoform X1"/>
    <property type="match status" value="1"/>
</dbReference>
<dbReference type="AlphaFoldDB" id="A0A316ZG25"/>
<feature type="compositionally biased region" description="Low complexity" evidence="4">
    <location>
        <begin position="196"/>
        <end position="206"/>
    </location>
</feature>